<dbReference type="EMBL" id="JAKROA010000001">
    <property type="protein sequence ID" value="KAL5112144.1"/>
    <property type="molecule type" value="Genomic_DNA"/>
</dbReference>
<reference evidence="2 3" key="1">
    <citation type="journal article" date="2022" name="Front. Cell. Infect. Microbiol.">
        <title>The Genomes of Two Strains of Taenia crassiceps the Animal Model for the Study of Human Cysticercosis.</title>
        <authorList>
            <person name="Bobes R.J."/>
            <person name="Estrada K."/>
            <person name="Rios-Valencia D.G."/>
            <person name="Calderon-Gallegos A."/>
            <person name="de la Torre P."/>
            <person name="Carrero J.C."/>
            <person name="Sanchez-Flores A."/>
            <person name="Laclette J.P."/>
        </authorList>
    </citation>
    <scope>NUCLEOTIDE SEQUENCE [LARGE SCALE GENOMIC DNA]</scope>
    <source>
        <strain evidence="2">WFUcys</strain>
    </source>
</reference>
<accession>A0ABR4QR04</accession>
<protein>
    <submittedName>
        <fullName evidence="2">Uncharacterized protein</fullName>
    </submittedName>
</protein>
<gene>
    <name evidence="2" type="ORF">TcWFU_005422</name>
</gene>
<evidence type="ECO:0000313" key="2">
    <source>
        <dbReference type="EMBL" id="KAL5112144.1"/>
    </source>
</evidence>
<feature type="compositionally biased region" description="Polar residues" evidence="1">
    <location>
        <begin position="54"/>
        <end position="70"/>
    </location>
</feature>
<evidence type="ECO:0000256" key="1">
    <source>
        <dbReference type="SAM" id="MobiDB-lite"/>
    </source>
</evidence>
<sequence length="178" mass="21060">MKKKILESANVPRKKAKFEYARSEDIDALWQQISRQDVDVENSDSKALSVDCTKPSNGLNHANESEQPPRQNKDQLENQTSHLATQKFGACNAYDKLEKIYKRFGKIMLLHLKQHQNKMRIKKLRRRTFDTFKHSEHFDQNIHSDEFLEREFQRALNKRRRFAISDDQRNVSISNVET</sequence>
<comment type="caution">
    <text evidence="2">The sequence shown here is derived from an EMBL/GenBank/DDBJ whole genome shotgun (WGS) entry which is preliminary data.</text>
</comment>
<proteinExistence type="predicted"/>
<evidence type="ECO:0000313" key="3">
    <source>
        <dbReference type="Proteomes" id="UP001651158"/>
    </source>
</evidence>
<name>A0ABR4QR04_9CEST</name>
<organism evidence="2 3">
    <name type="scientific">Taenia crassiceps</name>
    <dbReference type="NCBI Taxonomy" id="6207"/>
    <lineage>
        <taxon>Eukaryota</taxon>
        <taxon>Metazoa</taxon>
        <taxon>Spiralia</taxon>
        <taxon>Lophotrochozoa</taxon>
        <taxon>Platyhelminthes</taxon>
        <taxon>Cestoda</taxon>
        <taxon>Eucestoda</taxon>
        <taxon>Cyclophyllidea</taxon>
        <taxon>Taeniidae</taxon>
        <taxon>Taenia</taxon>
    </lineage>
</organism>
<feature type="region of interest" description="Disordered" evidence="1">
    <location>
        <begin position="36"/>
        <end position="77"/>
    </location>
</feature>
<keyword evidence="3" id="KW-1185">Reference proteome</keyword>
<dbReference type="Proteomes" id="UP001651158">
    <property type="component" value="Unassembled WGS sequence"/>
</dbReference>